<evidence type="ECO:0000313" key="2">
    <source>
        <dbReference type="EMBL" id="KAK3766193.1"/>
    </source>
</evidence>
<feature type="signal peptide" evidence="1">
    <location>
        <begin position="1"/>
        <end position="23"/>
    </location>
</feature>
<feature type="chain" id="PRO_5042114712" description="EB domain-containing protein" evidence="1">
    <location>
        <begin position="24"/>
        <end position="168"/>
    </location>
</feature>
<keyword evidence="1" id="KW-0732">Signal</keyword>
<name>A0AAE0ZB39_9GAST</name>
<protein>
    <recommendedName>
        <fullName evidence="4">EB domain-containing protein</fullName>
    </recommendedName>
</protein>
<evidence type="ECO:0000313" key="3">
    <source>
        <dbReference type="Proteomes" id="UP001283361"/>
    </source>
</evidence>
<dbReference type="AlphaFoldDB" id="A0AAE0ZB39"/>
<keyword evidence="3" id="KW-1185">Reference proteome</keyword>
<organism evidence="2 3">
    <name type="scientific">Elysia crispata</name>
    <name type="common">lettuce slug</name>
    <dbReference type="NCBI Taxonomy" id="231223"/>
    <lineage>
        <taxon>Eukaryota</taxon>
        <taxon>Metazoa</taxon>
        <taxon>Spiralia</taxon>
        <taxon>Lophotrochozoa</taxon>
        <taxon>Mollusca</taxon>
        <taxon>Gastropoda</taxon>
        <taxon>Heterobranchia</taxon>
        <taxon>Euthyneura</taxon>
        <taxon>Panpulmonata</taxon>
        <taxon>Sacoglossa</taxon>
        <taxon>Placobranchoidea</taxon>
        <taxon>Plakobranchidae</taxon>
        <taxon>Elysia</taxon>
    </lineage>
</organism>
<dbReference type="Proteomes" id="UP001283361">
    <property type="component" value="Unassembled WGS sequence"/>
</dbReference>
<sequence>MPIPRYWWFRFLIPSHFLAQGFIFPVDDCVYPTSGSTRMDGRCCLAGYCLCKAEIKKRNICFILKSFEDSLDLCKQIPDTKMKPTFVYLTLAVALFFVSSVQACPCSSNQCCFLLFNLGALNFKFCTNRNRDTPRCRKSNYCISNSDCPSGSTCSGATVLDWGSCTNC</sequence>
<gene>
    <name evidence="2" type="ORF">RRG08_017635</name>
</gene>
<evidence type="ECO:0000256" key="1">
    <source>
        <dbReference type="SAM" id="SignalP"/>
    </source>
</evidence>
<proteinExistence type="predicted"/>
<comment type="caution">
    <text evidence="2">The sequence shown here is derived from an EMBL/GenBank/DDBJ whole genome shotgun (WGS) entry which is preliminary data.</text>
</comment>
<accession>A0AAE0ZB39</accession>
<reference evidence="2" key="1">
    <citation type="journal article" date="2023" name="G3 (Bethesda)">
        <title>A reference genome for the long-term kleptoplast-retaining sea slug Elysia crispata morphotype clarki.</title>
        <authorList>
            <person name="Eastman K.E."/>
            <person name="Pendleton A.L."/>
            <person name="Shaikh M.A."/>
            <person name="Suttiyut T."/>
            <person name="Ogas R."/>
            <person name="Tomko P."/>
            <person name="Gavelis G."/>
            <person name="Widhalm J.R."/>
            <person name="Wisecaver J.H."/>
        </authorList>
    </citation>
    <scope>NUCLEOTIDE SEQUENCE</scope>
    <source>
        <strain evidence="2">ECLA1</strain>
    </source>
</reference>
<dbReference type="EMBL" id="JAWDGP010004246">
    <property type="protein sequence ID" value="KAK3766193.1"/>
    <property type="molecule type" value="Genomic_DNA"/>
</dbReference>
<evidence type="ECO:0008006" key="4">
    <source>
        <dbReference type="Google" id="ProtNLM"/>
    </source>
</evidence>